<dbReference type="AlphaFoldDB" id="A0AAD7ZQC5"/>
<organism evidence="1 2">
    <name type="scientific">Diploptera punctata</name>
    <name type="common">Pacific beetle cockroach</name>
    <dbReference type="NCBI Taxonomy" id="6984"/>
    <lineage>
        <taxon>Eukaryota</taxon>
        <taxon>Metazoa</taxon>
        <taxon>Ecdysozoa</taxon>
        <taxon>Arthropoda</taxon>
        <taxon>Hexapoda</taxon>
        <taxon>Insecta</taxon>
        <taxon>Pterygota</taxon>
        <taxon>Neoptera</taxon>
        <taxon>Polyneoptera</taxon>
        <taxon>Dictyoptera</taxon>
        <taxon>Blattodea</taxon>
        <taxon>Blaberoidea</taxon>
        <taxon>Blaberidae</taxon>
        <taxon>Diplopterinae</taxon>
        <taxon>Diploptera</taxon>
    </lineage>
</organism>
<dbReference type="Proteomes" id="UP001233999">
    <property type="component" value="Unassembled WGS sequence"/>
</dbReference>
<accession>A0AAD7ZQC5</accession>
<reference evidence="1" key="1">
    <citation type="journal article" date="2023" name="IScience">
        <title>Live-bearing cockroach genome reveals convergent evolutionary mechanisms linked to viviparity in insects and beyond.</title>
        <authorList>
            <person name="Fouks B."/>
            <person name="Harrison M.C."/>
            <person name="Mikhailova A.A."/>
            <person name="Marchal E."/>
            <person name="English S."/>
            <person name="Carruthers M."/>
            <person name="Jennings E.C."/>
            <person name="Chiamaka E.L."/>
            <person name="Frigard R.A."/>
            <person name="Pippel M."/>
            <person name="Attardo G.M."/>
            <person name="Benoit J.B."/>
            <person name="Bornberg-Bauer E."/>
            <person name="Tobe S.S."/>
        </authorList>
    </citation>
    <scope>NUCLEOTIDE SEQUENCE</scope>
    <source>
        <strain evidence="1">Stay&amp;Tobe</strain>
    </source>
</reference>
<reference evidence="1" key="2">
    <citation type="submission" date="2023-05" db="EMBL/GenBank/DDBJ databases">
        <authorList>
            <person name="Fouks B."/>
        </authorList>
    </citation>
    <scope>NUCLEOTIDE SEQUENCE</scope>
    <source>
        <strain evidence="1">Stay&amp;Tobe</strain>
        <tissue evidence="1">Testes</tissue>
    </source>
</reference>
<gene>
    <name evidence="1" type="ORF">L9F63_021726</name>
</gene>
<comment type="caution">
    <text evidence="1">The sequence shown here is derived from an EMBL/GenBank/DDBJ whole genome shotgun (WGS) entry which is preliminary data.</text>
</comment>
<keyword evidence="2" id="KW-1185">Reference proteome</keyword>
<dbReference type="EMBL" id="JASPKZ010007495">
    <property type="protein sequence ID" value="KAJ9583928.1"/>
    <property type="molecule type" value="Genomic_DNA"/>
</dbReference>
<feature type="non-terminal residue" evidence="1">
    <location>
        <position position="72"/>
    </location>
</feature>
<protein>
    <submittedName>
        <fullName evidence="1">Uncharacterized protein</fullName>
    </submittedName>
</protein>
<evidence type="ECO:0000313" key="1">
    <source>
        <dbReference type="EMBL" id="KAJ9583928.1"/>
    </source>
</evidence>
<evidence type="ECO:0000313" key="2">
    <source>
        <dbReference type="Proteomes" id="UP001233999"/>
    </source>
</evidence>
<feature type="non-terminal residue" evidence="1">
    <location>
        <position position="1"/>
    </location>
</feature>
<name>A0AAD7ZQC5_DIPPU</name>
<sequence>VTGPTLSSPVISPQNTFFHLKEAYRALTKVRQPSSLMAKIYTDLQFPCKFHSRATPNVRILCSYEYHPFVLC</sequence>
<proteinExistence type="predicted"/>